<keyword evidence="2 4" id="KW-0808">Transferase</keyword>
<comment type="similarity">
    <text evidence="1">Belongs to the plant acyltransferase family.</text>
</comment>
<reference evidence="5" key="3">
    <citation type="submission" date="2015-04" db="UniProtKB">
        <authorList>
            <consortium name="EnsemblPlants"/>
        </authorList>
    </citation>
    <scope>IDENTIFICATION</scope>
    <source>
        <strain evidence="5">cv. Jemalong A17</strain>
    </source>
</reference>
<dbReference type="PaxDb" id="3880-AES99806"/>
<reference evidence="4 6" key="1">
    <citation type="journal article" date="2011" name="Nature">
        <title>The Medicago genome provides insight into the evolution of rhizobial symbioses.</title>
        <authorList>
            <person name="Young N.D."/>
            <person name="Debelle F."/>
            <person name="Oldroyd G.E."/>
            <person name="Geurts R."/>
            <person name="Cannon S.B."/>
            <person name="Udvardi M.K."/>
            <person name="Benedito V.A."/>
            <person name="Mayer K.F."/>
            <person name="Gouzy J."/>
            <person name="Schoof H."/>
            <person name="Van de Peer Y."/>
            <person name="Proost S."/>
            <person name="Cook D.R."/>
            <person name="Meyers B.C."/>
            <person name="Spannagl M."/>
            <person name="Cheung F."/>
            <person name="De Mita S."/>
            <person name="Krishnakumar V."/>
            <person name="Gundlach H."/>
            <person name="Zhou S."/>
            <person name="Mudge J."/>
            <person name="Bharti A.K."/>
            <person name="Murray J.D."/>
            <person name="Naoumkina M.A."/>
            <person name="Rosen B."/>
            <person name="Silverstein K.A."/>
            <person name="Tang H."/>
            <person name="Rombauts S."/>
            <person name="Zhao P.X."/>
            <person name="Zhou P."/>
            <person name="Barbe V."/>
            <person name="Bardou P."/>
            <person name="Bechner M."/>
            <person name="Bellec A."/>
            <person name="Berger A."/>
            <person name="Berges H."/>
            <person name="Bidwell S."/>
            <person name="Bisseling T."/>
            <person name="Choisne N."/>
            <person name="Couloux A."/>
            <person name="Denny R."/>
            <person name="Deshpande S."/>
            <person name="Dai X."/>
            <person name="Doyle J.J."/>
            <person name="Dudez A.M."/>
            <person name="Farmer A.D."/>
            <person name="Fouteau S."/>
            <person name="Franken C."/>
            <person name="Gibelin C."/>
            <person name="Gish J."/>
            <person name="Goldstein S."/>
            <person name="Gonzalez A.J."/>
            <person name="Green P.J."/>
            <person name="Hallab A."/>
            <person name="Hartog M."/>
            <person name="Hua A."/>
            <person name="Humphray S.J."/>
            <person name="Jeong D.H."/>
            <person name="Jing Y."/>
            <person name="Jocker A."/>
            <person name="Kenton S.M."/>
            <person name="Kim D.J."/>
            <person name="Klee K."/>
            <person name="Lai H."/>
            <person name="Lang C."/>
            <person name="Lin S."/>
            <person name="Macmil S.L."/>
            <person name="Magdelenat G."/>
            <person name="Matthews L."/>
            <person name="McCorrison J."/>
            <person name="Monaghan E.L."/>
            <person name="Mun J.H."/>
            <person name="Najar F.Z."/>
            <person name="Nicholson C."/>
            <person name="Noirot C."/>
            <person name="O'Bleness M."/>
            <person name="Paule C.R."/>
            <person name="Poulain J."/>
            <person name="Prion F."/>
            <person name="Qin B."/>
            <person name="Qu C."/>
            <person name="Retzel E.F."/>
            <person name="Riddle C."/>
            <person name="Sallet E."/>
            <person name="Samain S."/>
            <person name="Samson N."/>
            <person name="Sanders I."/>
            <person name="Saurat O."/>
            <person name="Scarpelli C."/>
            <person name="Schiex T."/>
            <person name="Segurens B."/>
            <person name="Severin A.J."/>
            <person name="Sherrier D.J."/>
            <person name="Shi R."/>
            <person name="Sims S."/>
            <person name="Singer S.R."/>
            <person name="Sinharoy S."/>
            <person name="Sterck L."/>
            <person name="Viollet A."/>
            <person name="Wang B.B."/>
            <person name="Wang K."/>
            <person name="Wang M."/>
            <person name="Wang X."/>
            <person name="Warfsmann J."/>
            <person name="Weissenbach J."/>
            <person name="White D.D."/>
            <person name="White J.D."/>
            <person name="Wiley G.B."/>
            <person name="Wincker P."/>
            <person name="Xing Y."/>
            <person name="Yang L."/>
            <person name="Yao Z."/>
            <person name="Ying F."/>
            <person name="Zhai J."/>
            <person name="Zhou L."/>
            <person name="Zuber A."/>
            <person name="Denarie J."/>
            <person name="Dixon R.A."/>
            <person name="May G.D."/>
            <person name="Schwartz D.C."/>
            <person name="Rogers J."/>
            <person name="Quetier F."/>
            <person name="Town C.D."/>
            <person name="Roe B.A."/>
        </authorList>
    </citation>
    <scope>NUCLEOTIDE SEQUENCE [LARGE SCALE GENOMIC DNA]</scope>
    <source>
        <strain evidence="4">A17</strain>
        <strain evidence="5 6">cv. Jemalong A17</strain>
    </source>
</reference>
<reference evidence="4 6" key="2">
    <citation type="journal article" date="2014" name="BMC Genomics">
        <title>An improved genome release (version Mt4.0) for the model legume Medicago truncatula.</title>
        <authorList>
            <person name="Tang H."/>
            <person name="Krishnakumar V."/>
            <person name="Bidwell S."/>
            <person name="Rosen B."/>
            <person name="Chan A."/>
            <person name="Zhou S."/>
            <person name="Gentzbittel L."/>
            <person name="Childs K.L."/>
            <person name="Yandell M."/>
            <person name="Gundlach H."/>
            <person name="Mayer K.F."/>
            <person name="Schwartz D.C."/>
            <person name="Town C.D."/>
        </authorList>
    </citation>
    <scope>GENOME REANNOTATION</scope>
    <source>
        <strain evidence="5 6">cv. Jemalong A17</strain>
    </source>
</reference>
<dbReference type="Gene3D" id="3.30.559.10">
    <property type="entry name" value="Chloramphenicol acetyltransferase-like domain"/>
    <property type="match status" value="2"/>
</dbReference>
<dbReference type="HOGENOM" id="CLU_014546_0_0_1"/>
<evidence type="ECO:0000256" key="2">
    <source>
        <dbReference type="ARBA" id="ARBA00022679"/>
    </source>
</evidence>
<dbReference type="AlphaFoldDB" id="G7K7H6"/>
<accession>G7K7H6</accession>
<evidence type="ECO:0000256" key="3">
    <source>
        <dbReference type="ARBA" id="ARBA00023315"/>
    </source>
</evidence>
<name>G7K7H6_MEDTR</name>
<keyword evidence="3" id="KW-0012">Acyltransferase</keyword>
<organism evidence="4 6">
    <name type="scientific">Medicago truncatula</name>
    <name type="common">Barrel medic</name>
    <name type="synonym">Medicago tribuloides</name>
    <dbReference type="NCBI Taxonomy" id="3880"/>
    <lineage>
        <taxon>Eukaryota</taxon>
        <taxon>Viridiplantae</taxon>
        <taxon>Streptophyta</taxon>
        <taxon>Embryophyta</taxon>
        <taxon>Tracheophyta</taxon>
        <taxon>Spermatophyta</taxon>
        <taxon>Magnoliopsida</taxon>
        <taxon>eudicotyledons</taxon>
        <taxon>Gunneridae</taxon>
        <taxon>Pentapetalae</taxon>
        <taxon>rosids</taxon>
        <taxon>fabids</taxon>
        <taxon>Fabales</taxon>
        <taxon>Fabaceae</taxon>
        <taxon>Papilionoideae</taxon>
        <taxon>50 kb inversion clade</taxon>
        <taxon>NPAAA clade</taxon>
        <taxon>Hologalegina</taxon>
        <taxon>IRL clade</taxon>
        <taxon>Trifolieae</taxon>
        <taxon>Medicago</taxon>
    </lineage>
</organism>
<dbReference type="eggNOG" id="ENOG502QYCI">
    <property type="taxonomic scope" value="Eukaryota"/>
</dbReference>
<dbReference type="Proteomes" id="UP000002051">
    <property type="component" value="Chromosome 5"/>
</dbReference>
<proteinExistence type="inferred from homology"/>
<evidence type="ECO:0000313" key="5">
    <source>
        <dbReference type="EnsemblPlants" id="AES99806"/>
    </source>
</evidence>
<evidence type="ECO:0000313" key="6">
    <source>
        <dbReference type="Proteomes" id="UP000002051"/>
    </source>
</evidence>
<dbReference type="PANTHER" id="PTHR31623">
    <property type="entry name" value="F21J9.9"/>
    <property type="match status" value="1"/>
</dbReference>
<dbReference type="InterPro" id="IPR023213">
    <property type="entry name" value="CAT-like_dom_sf"/>
</dbReference>
<gene>
    <name evidence="4" type="ordered locus">MTR_5g084900</name>
</gene>
<dbReference type="EnsemblPlants" id="AES99806">
    <property type="protein sequence ID" value="AES99806"/>
    <property type="gene ID" value="MTR_5g084900"/>
</dbReference>
<keyword evidence="6" id="KW-1185">Reference proteome</keyword>
<sequence>MYPPLISQLRKSLSQLLSKFYHFAGRIKDKITIECNDQGVLFFVTKVKNNLSEFLQNPTEKLLNPLFPDELQWKDMDWSASFIAIQINCFACGGMAISICMSHKIGDEDGKELLVSPLSLLDAGAIIFPQRDLPVFPEIAGKRENNVVFKRFFFQPAMIKSLKAMVTSSFMHSPTHVQVVTAWIYKHTVSIMGLNFQTASFCMAVNLRKRMDPPLSEKCAGNIVCNSYMLANKKEMELDELVCKIKEGLSECCNKENNKISECLKQVTQPYSENKNLFTFSSWCRFPMYEADFGWGKPIWITTTGCSSKNIIFLMDTIDGDGIEALVNMKDNYMAKFEHDFELFEYTSLDPNNVRDDDCVNCS</sequence>
<evidence type="ECO:0000256" key="1">
    <source>
        <dbReference type="ARBA" id="ARBA00009861"/>
    </source>
</evidence>
<dbReference type="GO" id="GO:0016746">
    <property type="term" value="F:acyltransferase activity"/>
    <property type="evidence" value="ECO:0007669"/>
    <property type="project" value="UniProtKB-KW"/>
</dbReference>
<dbReference type="Pfam" id="PF02458">
    <property type="entry name" value="Transferase"/>
    <property type="match status" value="2"/>
</dbReference>
<dbReference type="EMBL" id="CM001221">
    <property type="protein sequence ID" value="AES99806.1"/>
    <property type="molecule type" value="Genomic_DNA"/>
</dbReference>
<protein>
    <submittedName>
        <fullName evidence="4">Transferase family protein</fullName>
    </submittedName>
</protein>
<evidence type="ECO:0000313" key="4">
    <source>
        <dbReference type="EMBL" id="AES99806.1"/>
    </source>
</evidence>
<dbReference type="PANTHER" id="PTHR31623:SF122">
    <property type="entry name" value="HXXXD-TYPE ACYL-TRANSFERASE FAMILY PROTEIN"/>
    <property type="match status" value="1"/>
</dbReference>